<evidence type="ECO:0000313" key="7">
    <source>
        <dbReference type="EMBL" id="QLJ99545.1"/>
    </source>
</evidence>
<dbReference type="PANTHER" id="PTHR43619:SF2">
    <property type="entry name" value="S-ADENOSYL-L-METHIONINE-DEPENDENT METHYLTRANSFERASES SUPERFAMILY PROTEIN"/>
    <property type="match status" value="1"/>
</dbReference>
<sequence length="291" mass="32963">MLGVSGTARWITHARAAETLRADRLFADPLAIALLERMEPEVLTQLRENPTPRFDVLAVRTRFFDEYLRRASPQPGRRQVVILAAGFDTRAFRLDWPPDTTVYEVDLPEVVALKEPFLAEHAPPERPCHRVAIPADLTRDWADRLCGAGFDPGRPTVWLVEGLLYYLTDAEAETLIRQIHALSAADSTLALEHVNPDTYRAPWLKDWLREMGEGGRPWQSGVADPEEWLCALGWDARVREPSDLAIARRRWVPRTPPRTVPGVMRTWLVVAGRRPAPAARETATTTRKESR</sequence>
<name>A0A7D6CCC0_9ACTN</name>
<gene>
    <name evidence="7" type="ORF">HZU44_05325</name>
</gene>
<dbReference type="AlphaFoldDB" id="A0A7D6CCC0"/>
<accession>A0A7D6CCC0</accession>
<evidence type="ECO:0000256" key="3">
    <source>
        <dbReference type="ARBA" id="ARBA00022603"/>
    </source>
</evidence>
<keyword evidence="4 7" id="KW-0808">Transferase</keyword>
<dbReference type="Gene3D" id="3.40.50.150">
    <property type="entry name" value="Vaccinia Virus protein VP39"/>
    <property type="match status" value="1"/>
</dbReference>
<keyword evidence="5 6" id="KW-0949">S-adenosyl-L-methionine</keyword>
<evidence type="ECO:0000256" key="6">
    <source>
        <dbReference type="RuleBase" id="RU362030"/>
    </source>
</evidence>
<dbReference type="PANTHER" id="PTHR43619">
    <property type="entry name" value="S-ADENOSYL-L-METHIONINE-DEPENDENT METHYLTRANSFERASE YKTD-RELATED"/>
    <property type="match status" value="1"/>
</dbReference>
<comment type="similarity">
    <text evidence="2 6">Belongs to the UPF0677 family.</text>
</comment>
<organism evidence="7">
    <name type="scientific">Micromonospora carbonacea</name>
    <dbReference type="NCBI Taxonomy" id="47853"/>
    <lineage>
        <taxon>Bacteria</taxon>
        <taxon>Bacillati</taxon>
        <taxon>Actinomycetota</taxon>
        <taxon>Actinomycetes</taxon>
        <taxon>Micromonosporales</taxon>
        <taxon>Micromonosporaceae</taxon>
        <taxon>Micromonospora</taxon>
    </lineage>
</organism>
<dbReference type="InterPro" id="IPR007213">
    <property type="entry name" value="Ppm1/Ppm2/Tcmp"/>
</dbReference>
<reference evidence="7" key="1">
    <citation type="submission" date="2020-08" db="EMBL/GenBank/DDBJ databases">
        <title>A bifunctional nitrone conjugated secondary metabolite targeting the ribosome.</title>
        <authorList>
            <person name="Limbrick E.M."/>
            <person name="Graf M."/>
            <person name="Derewacz D.K."/>
            <person name="Nguyen F."/>
            <person name="Spraggins J.M."/>
            <person name="Wieland M."/>
            <person name="Ynigez-Gutierrez A.E."/>
            <person name="Reisman B.J."/>
            <person name="Zinshteyn B."/>
            <person name="McCulloch K."/>
            <person name="Iverson T.M."/>
            <person name="Green R."/>
            <person name="Wilson D.N."/>
            <person name="Bachmann B.O."/>
        </authorList>
    </citation>
    <scope>NUCLEOTIDE SEQUENCE</scope>
    <source>
        <strain evidence="7">Africana</strain>
    </source>
</reference>
<dbReference type="GO" id="GO:0008168">
    <property type="term" value="F:methyltransferase activity"/>
    <property type="evidence" value="ECO:0007669"/>
    <property type="project" value="UniProtKB-UniRule"/>
</dbReference>
<dbReference type="GO" id="GO:0032259">
    <property type="term" value="P:methylation"/>
    <property type="evidence" value="ECO:0007669"/>
    <property type="project" value="UniProtKB-KW"/>
</dbReference>
<proteinExistence type="inferred from homology"/>
<protein>
    <recommendedName>
        <fullName evidence="6">S-adenosyl-L-methionine-dependent methyltransferase</fullName>
        <ecNumber evidence="6">2.1.1.-</ecNumber>
    </recommendedName>
</protein>
<dbReference type="NCBIfam" id="TIGR00027">
    <property type="entry name" value="mthyl_TIGR00027"/>
    <property type="match status" value="1"/>
</dbReference>
<dbReference type="EMBL" id="CP058905">
    <property type="protein sequence ID" value="QLJ99545.1"/>
    <property type="molecule type" value="Genomic_DNA"/>
</dbReference>
<evidence type="ECO:0000256" key="2">
    <source>
        <dbReference type="ARBA" id="ARBA00008138"/>
    </source>
</evidence>
<dbReference type="EC" id="2.1.1.-" evidence="6"/>
<dbReference type="Pfam" id="PF04072">
    <property type="entry name" value="LCM"/>
    <property type="match status" value="1"/>
</dbReference>
<comment type="function">
    <text evidence="1 6">Exhibits S-adenosyl-L-methionine-dependent methyltransferase activity.</text>
</comment>
<evidence type="ECO:0000256" key="4">
    <source>
        <dbReference type="ARBA" id="ARBA00022679"/>
    </source>
</evidence>
<dbReference type="SUPFAM" id="SSF53335">
    <property type="entry name" value="S-adenosyl-L-methionine-dependent methyltransferases"/>
    <property type="match status" value="1"/>
</dbReference>
<dbReference type="InterPro" id="IPR029063">
    <property type="entry name" value="SAM-dependent_MTases_sf"/>
</dbReference>
<evidence type="ECO:0000256" key="1">
    <source>
        <dbReference type="ARBA" id="ARBA00003907"/>
    </source>
</evidence>
<dbReference type="InterPro" id="IPR011610">
    <property type="entry name" value="SAM_mthyl_Trfase_ML2640-like"/>
</dbReference>
<evidence type="ECO:0000256" key="5">
    <source>
        <dbReference type="ARBA" id="ARBA00022691"/>
    </source>
</evidence>
<keyword evidence="3 6" id="KW-0489">Methyltransferase</keyword>